<dbReference type="Proteomes" id="UP000238882">
    <property type="component" value="Unassembled WGS sequence"/>
</dbReference>
<comment type="caution">
    <text evidence="1">The sequence shown here is derived from an EMBL/GenBank/DDBJ whole genome shotgun (WGS) entry which is preliminary data.</text>
</comment>
<organism evidence="1 2">
    <name type="scientific">Polaribacter porphyrae</name>
    <dbReference type="NCBI Taxonomy" id="1137780"/>
    <lineage>
        <taxon>Bacteria</taxon>
        <taxon>Pseudomonadati</taxon>
        <taxon>Bacteroidota</taxon>
        <taxon>Flavobacteriia</taxon>
        <taxon>Flavobacteriales</taxon>
        <taxon>Flavobacteriaceae</taxon>
    </lineage>
</organism>
<protein>
    <submittedName>
        <fullName evidence="1">Uncharacterized protein</fullName>
    </submittedName>
</protein>
<evidence type="ECO:0000313" key="2">
    <source>
        <dbReference type="Proteomes" id="UP000238882"/>
    </source>
</evidence>
<dbReference type="EMBL" id="MSCN01000001">
    <property type="protein sequence ID" value="PQJ79533.1"/>
    <property type="molecule type" value="Genomic_DNA"/>
</dbReference>
<sequence>MKKYIILIIFINVFVIHAQENEQSFWNILKGKELETSISFLPAGTHYTSLEFNEVWYTSFNYKSYEIAAFKNSFNELTLAALYKRQIGISEKLSLIYGIGIMYGYHGKLVDVPTIPFRKSFLFTGEINPLIGLTLDYRFAKNFSFQVAISPAVAIYGIRYIF</sequence>
<dbReference type="AlphaFoldDB" id="A0A2S7WPM5"/>
<dbReference type="RefSeq" id="WP_105016129.1">
    <property type="nucleotide sequence ID" value="NZ_MSCN01000001.1"/>
</dbReference>
<name>A0A2S7WPM5_9FLAO</name>
<keyword evidence="2" id="KW-1185">Reference proteome</keyword>
<gene>
    <name evidence="1" type="ORF">BTO18_10280</name>
</gene>
<reference evidence="1 2" key="1">
    <citation type="submission" date="2016-12" db="EMBL/GenBank/DDBJ databases">
        <title>Trade-off between light-utilization and light-protection in marine flavobacteria.</title>
        <authorList>
            <person name="Kumagai Y."/>
            <person name="Yoshizawa S."/>
            <person name="Kogure K."/>
            <person name="Iwasaki W."/>
        </authorList>
    </citation>
    <scope>NUCLEOTIDE SEQUENCE [LARGE SCALE GENOMIC DNA]</scope>
    <source>
        <strain evidence="1 2">NBRC 108759</strain>
    </source>
</reference>
<accession>A0A2S7WPM5</accession>
<dbReference type="OrthoDB" id="1202554at2"/>
<evidence type="ECO:0000313" key="1">
    <source>
        <dbReference type="EMBL" id="PQJ79533.1"/>
    </source>
</evidence>
<proteinExistence type="predicted"/>